<comment type="subcellular location">
    <subcellularLocation>
        <location evidence="1">Nucleus</location>
    </subcellularLocation>
</comment>
<dbReference type="RefSeq" id="XP_056682832.1">
    <property type="nucleotide sequence ID" value="XM_056826854.1"/>
</dbReference>
<evidence type="ECO:0000256" key="2">
    <source>
        <dbReference type="ARBA" id="ARBA00022553"/>
    </source>
</evidence>
<dbReference type="Pfam" id="PF05678">
    <property type="entry name" value="VQ"/>
    <property type="match status" value="1"/>
</dbReference>
<proteinExistence type="predicted"/>
<evidence type="ECO:0000256" key="3">
    <source>
        <dbReference type="ARBA" id="ARBA00023242"/>
    </source>
</evidence>
<sequence length="220" mass="23755">MGSNTINNNKQQHSMHSITTYESSLTTNNTTTFVQANPSNFRAIVQQLTGSHSAVSSSLQGGATIQRDVSDVGSSFKLHERRQQQGAIRKLEMIKLSSNNNNNNNNNYYYNNVPSYNYNYHHGPSNGFGRVRGGNEVAMVSPVSTLDGLSLGVGSPSPRADPRISMSEEAERVVIANKGFYLHPVSPLSGGGGGGGGLRDCEPQLLPLFPLHSPRDGHQD</sequence>
<accession>A0ABM3QHJ1</accession>
<protein>
    <submittedName>
        <fullName evidence="6">VQ motif-containing protein 11-like</fullName>
    </submittedName>
</protein>
<dbReference type="InterPro" id="IPR008889">
    <property type="entry name" value="VQ"/>
</dbReference>
<organism evidence="5 6">
    <name type="scientific">Spinacia oleracea</name>
    <name type="common">Spinach</name>
    <dbReference type="NCBI Taxonomy" id="3562"/>
    <lineage>
        <taxon>Eukaryota</taxon>
        <taxon>Viridiplantae</taxon>
        <taxon>Streptophyta</taxon>
        <taxon>Embryophyta</taxon>
        <taxon>Tracheophyta</taxon>
        <taxon>Spermatophyta</taxon>
        <taxon>Magnoliopsida</taxon>
        <taxon>eudicotyledons</taxon>
        <taxon>Gunneridae</taxon>
        <taxon>Pentapetalae</taxon>
        <taxon>Caryophyllales</taxon>
        <taxon>Chenopodiaceae</taxon>
        <taxon>Chenopodioideae</taxon>
        <taxon>Anserineae</taxon>
        <taxon>Spinacia</taxon>
    </lineage>
</organism>
<name>A0ABM3QHJ1_SPIOL</name>
<dbReference type="PANTHER" id="PTHR33402">
    <property type="entry name" value="VQ MOTIF-CONTAINING PROTEIN 11-LIKE"/>
    <property type="match status" value="1"/>
</dbReference>
<gene>
    <name evidence="6" type="primary">LOC130459472</name>
</gene>
<dbReference type="PANTHER" id="PTHR33402:SF19">
    <property type="entry name" value="VQ MOTIF-CONTAINING PROTEIN 11"/>
    <property type="match status" value="1"/>
</dbReference>
<keyword evidence="3" id="KW-0539">Nucleus</keyword>
<evidence type="ECO:0000313" key="6">
    <source>
        <dbReference type="RefSeq" id="XP_056682832.1"/>
    </source>
</evidence>
<evidence type="ECO:0000259" key="4">
    <source>
        <dbReference type="Pfam" id="PF05678"/>
    </source>
</evidence>
<dbReference type="GeneID" id="130459472"/>
<dbReference type="InterPro" id="IPR039611">
    <property type="entry name" value="VQ_4/11/13/19/31/33"/>
</dbReference>
<reference evidence="6" key="2">
    <citation type="submission" date="2025-08" db="UniProtKB">
        <authorList>
            <consortium name="RefSeq"/>
        </authorList>
    </citation>
    <scope>IDENTIFICATION</scope>
    <source>
        <tissue evidence="6">Leaf</tissue>
    </source>
</reference>
<keyword evidence="5" id="KW-1185">Reference proteome</keyword>
<evidence type="ECO:0000256" key="1">
    <source>
        <dbReference type="ARBA" id="ARBA00004123"/>
    </source>
</evidence>
<reference evidence="5" key="1">
    <citation type="journal article" date="2021" name="Nat. Commun.">
        <title>Genomic analyses provide insights into spinach domestication and the genetic basis of agronomic traits.</title>
        <authorList>
            <person name="Cai X."/>
            <person name="Sun X."/>
            <person name="Xu C."/>
            <person name="Sun H."/>
            <person name="Wang X."/>
            <person name="Ge C."/>
            <person name="Zhang Z."/>
            <person name="Wang Q."/>
            <person name="Fei Z."/>
            <person name="Jiao C."/>
            <person name="Wang Q."/>
        </authorList>
    </citation>
    <scope>NUCLEOTIDE SEQUENCE [LARGE SCALE GENOMIC DNA]</scope>
    <source>
        <strain evidence="5">cv. Varoflay</strain>
    </source>
</reference>
<keyword evidence="2" id="KW-0597">Phosphoprotein</keyword>
<dbReference type="Proteomes" id="UP000813463">
    <property type="component" value="Chromosome 4"/>
</dbReference>
<feature type="domain" description="VQ" evidence="4">
    <location>
        <begin position="30"/>
        <end position="54"/>
    </location>
</feature>
<evidence type="ECO:0000313" key="5">
    <source>
        <dbReference type="Proteomes" id="UP000813463"/>
    </source>
</evidence>